<accession>A0ABV5W628</accession>
<protein>
    <recommendedName>
        <fullName evidence="4">DNA/RNA helicase</fullName>
    </recommendedName>
</protein>
<organism evidence="2 3">
    <name type="scientific">Paenibacillus hodogayensis</name>
    <dbReference type="NCBI Taxonomy" id="279208"/>
    <lineage>
        <taxon>Bacteria</taxon>
        <taxon>Bacillati</taxon>
        <taxon>Bacillota</taxon>
        <taxon>Bacilli</taxon>
        <taxon>Bacillales</taxon>
        <taxon>Paenibacillaceae</taxon>
        <taxon>Paenibacillus</taxon>
    </lineage>
</organism>
<dbReference type="EMBL" id="JBHMAG010000020">
    <property type="protein sequence ID" value="MFB9756016.1"/>
    <property type="molecule type" value="Genomic_DNA"/>
</dbReference>
<evidence type="ECO:0000256" key="1">
    <source>
        <dbReference type="SAM" id="MobiDB-lite"/>
    </source>
</evidence>
<evidence type="ECO:0008006" key="4">
    <source>
        <dbReference type="Google" id="ProtNLM"/>
    </source>
</evidence>
<sequence>MSQVPIYFEFSEQATASLALDTLGELGYHAHVQTIRGTPVIQLFIEHNDLTSALEIAQAYGGLLLDTEQGDAYADSYASAYELDAVPIPAHVVNEDWPESYYTGESAGLSAPLEDERDGLERFDPSGDDYDRFSAGVRV</sequence>
<proteinExistence type="predicted"/>
<name>A0ABV5W628_9BACL</name>
<dbReference type="RefSeq" id="WP_344913449.1">
    <property type="nucleotide sequence ID" value="NZ_BAAAYO010000012.1"/>
</dbReference>
<comment type="caution">
    <text evidence="2">The sequence shown here is derived from an EMBL/GenBank/DDBJ whole genome shotgun (WGS) entry which is preliminary data.</text>
</comment>
<evidence type="ECO:0000313" key="2">
    <source>
        <dbReference type="EMBL" id="MFB9756016.1"/>
    </source>
</evidence>
<reference evidence="2 3" key="1">
    <citation type="submission" date="2024-09" db="EMBL/GenBank/DDBJ databases">
        <authorList>
            <person name="Sun Q."/>
            <person name="Mori K."/>
        </authorList>
    </citation>
    <scope>NUCLEOTIDE SEQUENCE [LARGE SCALE GENOMIC DNA]</scope>
    <source>
        <strain evidence="2 3">JCM 12520</strain>
    </source>
</reference>
<keyword evidence="3" id="KW-1185">Reference proteome</keyword>
<feature type="region of interest" description="Disordered" evidence="1">
    <location>
        <begin position="104"/>
        <end position="128"/>
    </location>
</feature>
<evidence type="ECO:0000313" key="3">
    <source>
        <dbReference type="Proteomes" id="UP001589619"/>
    </source>
</evidence>
<feature type="compositionally biased region" description="Basic and acidic residues" evidence="1">
    <location>
        <begin position="119"/>
        <end position="128"/>
    </location>
</feature>
<gene>
    <name evidence="2" type="ORF">ACFFNY_30950</name>
</gene>
<dbReference type="Proteomes" id="UP001589619">
    <property type="component" value="Unassembled WGS sequence"/>
</dbReference>